<comment type="similarity">
    <text evidence="1">Belongs to the FrmR/RcnR family.</text>
</comment>
<dbReference type="InterPro" id="IPR003735">
    <property type="entry name" value="Metal_Tscrpt_repr"/>
</dbReference>
<dbReference type="GO" id="GO:0003677">
    <property type="term" value="F:DNA binding"/>
    <property type="evidence" value="ECO:0007669"/>
    <property type="project" value="InterPro"/>
</dbReference>
<comment type="caution">
    <text evidence="2">The sequence shown here is derived from an EMBL/GenBank/DDBJ whole genome shotgun (WGS) entry which is preliminary data.</text>
</comment>
<dbReference type="InterPro" id="IPR038390">
    <property type="entry name" value="Metal_Tscrpt_repr_sf"/>
</dbReference>
<gene>
    <name evidence="2" type="primary">csoR</name>
    <name evidence="2" type="ORF">Lery_2145</name>
</gene>
<name>A0A0W0TJ04_LEGER</name>
<sequence length="91" mass="10439">MIHHATHEKELHRLNRAIGQLEGIKRMIEDKRYCIDILTQIRAARSALKTIELSVLDTHVKGCLGHIATLSDEAIRDQKLNEIIALLKKYD</sequence>
<dbReference type="OrthoDB" id="9806052at2"/>
<accession>A0A0W0TJ04</accession>
<reference evidence="2 3" key="1">
    <citation type="submission" date="2015-11" db="EMBL/GenBank/DDBJ databases">
        <title>Genomic analysis of 38 Legionella species identifies large and diverse effector repertoires.</title>
        <authorList>
            <person name="Burstein D."/>
            <person name="Amaro F."/>
            <person name="Zusman T."/>
            <person name="Lifshitz Z."/>
            <person name="Cohen O."/>
            <person name="Gilbert J.A."/>
            <person name="Pupko T."/>
            <person name="Shuman H.A."/>
            <person name="Segal G."/>
        </authorList>
    </citation>
    <scope>NUCLEOTIDE SEQUENCE [LARGE SCALE GENOMIC DNA]</scope>
    <source>
        <strain evidence="2 3">SE-32A-C8</strain>
    </source>
</reference>
<dbReference type="CDD" id="cd10148">
    <property type="entry name" value="CsoR-like_DUF156"/>
    <property type="match status" value="1"/>
</dbReference>
<dbReference type="Proteomes" id="UP000054773">
    <property type="component" value="Unassembled WGS sequence"/>
</dbReference>
<keyword evidence="3" id="KW-1185">Reference proteome</keyword>
<dbReference type="RefSeq" id="WP_082657196.1">
    <property type="nucleotide sequence ID" value="NZ_CAAAHY010000011.1"/>
</dbReference>
<dbReference type="PATRIC" id="fig|448.7.peg.2249"/>
<dbReference type="STRING" id="448.Lery_2145"/>
<dbReference type="EMBL" id="LNYA01000033">
    <property type="protein sequence ID" value="KTC95586.1"/>
    <property type="molecule type" value="Genomic_DNA"/>
</dbReference>
<dbReference type="GO" id="GO:0045892">
    <property type="term" value="P:negative regulation of DNA-templated transcription"/>
    <property type="evidence" value="ECO:0007669"/>
    <property type="project" value="UniProtKB-ARBA"/>
</dbReference>
<dbReference type="PANTHER" id="PTHR33677">
    <property type="entry name" value="TRANSCRIPTIONAL REPRESSOR FRMR-RELATED"/>
    <property type="match status" value="1"/>
</dbReference>
<evidence type="ECO:0000313" key="3">
    <source>
        <dbReference type="Proteomes" id="UP000054773"/>
    </source>
</evidence>
<evidence type="ECO:0000256" key="1">
    <source>
        <dbReference type="ARBA" id="ARBA00005260"/>
    </source>
</evidence>
<dbReference type="AlphaFoldDB" id="A0A0W0TJ04"/>
<evidence type="ECO:0000313" key="2">
    <source>
        <dbReference type="EMBL" id="KTC95586.1"/>
    </source>
</evidence>
<organism evidence="2 3">
    <name type="scientific">Legionella erythra</name>
    <dbReference type="NCBI Taxonomy" id="448"/>
    <lineage>
        <taxon>Bacteria</taxon>
        <taxon>Pseudomonadati</taxon>
        <taxon>Pseudomonadota</taxon>
        <taxon>Gammaproteobacteria</taxon>
        <taxon>Legionellales</taxon>
        <taxon>Legionellaceae</taxon>
        <taxon>Legionella</taxon>
    </lineage>
</organism>
<dbReference type="Pfam" id="PF02583">
    <property type="entry name" value="Trns_repr_metal"/>
    <property type="match status" value="1"/>
</dbReference>
<protein>
    <submittedName>
        <fullName evidence="2">Copper-sensing transcriptional repressor CsoR</fullName>
    </submittedName>
</protein>
<proteinExistence type="inferred from homology"/>
<dbReference type="GO" id="GO:0046872">
    <property type="term" value="F:metal ion binding"/>
    <property type="evidence" value="ECO:0007669"/>
    <property type="project" value="InterPro"/>
</dbReference>
<dbReference type="Gene3D" id="1.20.58.1000">
    <property type="entry name" value="Metal-sensitive repressor, helix protomer"/>
    <property type="match status" value="1"/>
</dbReference>